<dbReference type="NCBIfam" id="TIGR01414">
    <property type="entry name" value="autotrans_barl"/>
    <property type="match status" value="1"/>
</dbReference>
<evidence type="ECO:0000256" key="2">
    <source>
        <dbReference type="SAM" id="SignalP"/>
    </source>
</evidence>
<dbReference type="InterPro" id="IPR011050">
    <property type="entry name" value="Pectin_lyase_fold/virulence"/>
</dbReference>
<name>J1IS26_9HYPH</name>
<sequence length="1023" mass="110608">MIKIFRNRMCLYTVTTAVFSLLQNGVAVGANSEKYTIKVIPIVPSYLDGSPVISPGSSGTINLASAISPLSGNNNSKPLSGNNSKPLSGIGGDKDGSYTYKYDTAKNQVTLYDGTYYICNDCGNGQIDNKSYNSTNNSTNEWEPTSFTAITVKGIGTEVKGKDVTVSGNVSDENFLIGMHASENGKIVLEAPTVKGTTIALRATNGVIEVKNGKIEENHEGVDAAESSFVLLEDTDIKTANGNASLLSYDRSEIWMSGGSIDFMNSHGISSRLGGKINLENVKITGKGKEKNSGNHAVVHTDLEGDVNLKGTTISATDIHGILLENAVNISNSIPFQKVKDLSDEDSESKVSVTEVNIKSSSVNVNGHGSYGIYFKGNKPLTESNLHEEDSSEEDKKRSRMEFVDLNKTKFSVEDNAIQSTNIIKGIVSLTESTLSSKNLFLKAEKGASLTVLATHSTLEGGAHIDDISTAKLYLGDNSEWILRKSGEREQSGLSLINDSSVSHVTLMNESSIKFTKLKPAADQSYSYQKLSIGNGIGVAYKAQDGAHIYFNTYLNEGGPLDKQQTDRVLIHGDVEGKTMVHVRAVSGSPGGVTGSGGNNQGISIIQVSGKAEKDSFQLDGGYVALDNAPYQYRLYAYGPSSELGQGEASQRQVKGEGDFWDFRLENGYVKPEPEPEPKPAPDPLPGPTPSPEPEPLPKPGVKAVVPQVPTYLLLPNALFHTDLINIDNKNKWLESLRVVSGGMLEMRETPAFFMRGYGGNHRYTSNLSMLEYGYGGELDYNAIDAGVLLQKIENIYGSSSFGVIGSYERLSLQPLNVEQSRKSTFDKWVVTAYGGMQWDAGFYVDGLLSYGLFKGDVLTLARDKTATLKGNSLSASLTSGKPFMIGDEGLILDPQIQVVYQRLQFNKAHDIDDFDIEIGNIDQWVTRVGGRLTKMLTVGEEARVISFYGKVHVAHGFGGKQFAHFKDAFQLGAFGSALETGLGFNAQLSPKFVLHGDLVYQHKLTKAGFSGTSFSGGLRYNF</sequence>
<proteinExistence type="predicted"/>
<keyword evidence="2" id="KW-0732">Signal</keyword>
<dbReference type="PATRIC" id="fig|1094552.3.peg.1657"/>
<gene>
    <name evidence="4" type="ORF">ME7_01485</name>
</gene>
<feature type="chain" id="PRO_5003743344" evidence="2">
    <location>
        <begin position="30"/>
        <end position="1023"/>
    </location>
</feature>
<feature type="signal peptide" evidence="2">
    <location>
        <begin position="1"/>
        <end position="29"/>
    </location>
</feature>
<dbReference type="Gene3D" id="2.40.128.130">
    <property type="entry name" value="Autotransporter beta-domain"/>
    <property type="match status" value="1"/>
</dbReference>
<evidence type="ECO:0000313" key="4">
    <source>
        <dbReference type="EMBL" id="EJF74347.1"/>
    </source>
</evidence>
<dbReference type="PROSITE" id="PS51208">
    <property type="entry name" value="AUTOTRANSPORTER"/>
    <property type="match status" value="1"/>
</dbReference>
<dbReference type="HOGENOM" id="CLU_007596_2_0_5"/>
<comment type="caution">
    <text evidence="4">The sequence shown here is derived from an EMBL/GenBank/DDBJ whole genome shotgun (WGS) entry which is preliminary data.</text>
</comment>
<dbReference type="SUPFAM" id="SSF103515">
    <property type="entry name" value="Autotransporter"/>
    <property type="match status" value="1"/>
</dbReference>
<feature type="domain" description="Autotransporter" evidence="3">
    <location>
        <begin position="746"/>
        <end position="1023"/>
    </location>
</feature>
<dbReference type="InterPro" id="IPR012332">
    <property type="entry name" value="Autotransporter_pectin_lyase_C"/>
</dbReference>
<feature type="compositionally biased region" description="Pro residues" evidence="1">
    <location>
        <begin position="681"/>
        <end position="699"/>
    </location>
</feature>
<reference evidence="4 5" key="1">
    <citation type="submission" date="2012-03" db="EMBL/GenBank/DDBJ databases">
        <title>The Genome Sequence of Bartonella birtlesii LL-WM9.</title>
        <authorList>
            <consortium name="The Broad Institute Genome Sequencing Platform"/>
            <consortium name="The Broad Institute Genome Sequencing Center for Infectious Disease"/>
            <person name="Feldgarden M."/>
            <person name="Kirby J."/>
            <person name="Kosoy M."/>
            <person name="Birtles R."/>
            <person name="Probert W.S."/>
            <person name="Chiaraviglio L."/>
            <person name="Young S.K."/>
            <person name="Zeng Q."/>
            <person name="Gargeya S."/>
            <person name="Fitzgerald M."/>
            <person name="Haas B."/>
            <person name="Abouelleil A."/>
            <person name="Alvarado L."/>
            <person name="Arachchi H.M."/>
            <person name="Berlin A."/>
            <person name="Chapman S.B."/>
            <person name="Gearin G."/>
            <person name="Goldberg J."/>
            <person name="Griggs A."/>
            <person name="Gujja S."/>
            <person name="Hansen M."/>
            <person name="Heiman D."/>
            <person name="Howarth C."/>
            <person name="Larimer J."/>
            <person name="Lui A."/>
            <person name="MacDonald P.J.P."/>
            <person name="McCowen C."/>
            <person name="Montmayeur A."/>
            <person name="Murphy C."/>
            <person name="Neiman D."/>
            <person name="Pearson M."/>
            <person name="Priest M."/>
            <person name="Roberts A."/>
            <person name="Saif S."/>
            <person name="Shea T."/>
            <person name="Sisk P."/>
            <person name="Stolte C."/>
            <person name="Sykes S."/>
            <person name="Wortman J."/>
            <person name="Nusbaum C."/>
            <person name="Birren B."/>
        </authorList>
    </citation>
    <scope>NUCLEOTIDE SEQUENCE [LARGE SCALE GENOMIC DNA]</scope>
    <source>
        <strain evidence="4 5">LL-WM9</strain>
    </source>
</reference>
<protein>
    <submittedName>
        <fullName evidence="4">Outer membrane autotransporter barrel domain-containing protein</fullName>
    </submittedName>
</protein>
<dbReference type="SMART" id="SM00869">
    <property type="entry name" value="Autotransporter"/>
    <property type="match status" value="1"/>
</dbReference>
<accession>J1IS26</accession>
<dbReference type="SUPFAM" id="SSF51126">
    <property type="entry name" value="Pectin lyase-like"/>
    <property type="match status" value="1"/>
</dbReference>
<dbReference type="Pfam" id="PF03797">
    <property type="entry name" value="Autotransporter"/>
    <property type="match status" value="1"/>
</dbReference>
<evidence type="ECO:0000259" key="3">
    <source>
        <dbReference type="PROSITE" id="PS51208"/>
    </source>
</evidence>
<dbReference type="Gene3D" id="2.160.20.20">
    <property type="match status" value="1"/>
</dbReference>
<dbReference type="InterPro" id="IPR005546">
    <property type="entry name" value="Autotransporte_beta"/>
</dbReference>
<dbReference type="InterPro" id="IPR006315">
    <property type="entry name" value="OM_autotransptr_brl_dom"/>
</dbReference>
<dbReference type="EMBL" id="AIMC01000043">
    <property type="protein sequence ID" value="EJF74347.1"/>
    <property type="molecule type" value="Genomic_DNA"/>
</dbReference>
<evidence type="ECO:0000256" key="1">
    <source>
        <dbReference type="SAM" id="MobiDB-lite"/>
    </source>
</evidence>
<evidence type="ECO:0000313" key="5">
    <source>
        <dbReference type="Proteomes" id="UP000008748"/>
    </source>
</evidence>
<dbReference type="Proteomes" id="UP000008748">
    <property type="component" value="Unassembled WGS sequence"/>
</dbReference>
<dbReference type="InterPro" id="IPR036709">
    <property type="entry name" value="Autotransporte_beta_dom_sf"/>
</dbReference>
<keyword evidence="5" id="KW-1185">Reference proteome</keyword>
<dbReference type="RefSeq" id="WP_006590398.1">
    <property type="nucleotide sequence ID" value="NZ_JH725079.1"/>
</dbReference>
<organism evidence="4 5">
    <name type="scientific">Bartonella birtlesii LL-WM9</name>
    <dbReference type="NCBI Taxonomy" id="1094552"/>
    <lineage>
        <taxon>Bacteria</taxon>
        <taxon>Pseudomonadati</taxon>
        <taxon>Pseudomonadota</taxon>
        <taxon>Alphaproteobacteria</taxon>
        <taxon>Hyphomicrobiales</taxon>
        <taxon>Bartonellaceae</taxon>
        <taxon>Bartonella</taxon>
    </lineage>
</organism>
<dbReference type="AlphaFoldDB" id="J1IS26"/>
<dbReference type="GO" id="GO:0019867">
    <property type="term" value="C:outer membrane"/>
    <property type="evidence" value="ECO:0007669"/>
    <property type="project" value="InterPro"/>
</dbReference>
<feature type="region of interest" description="Disordered" evidence="1">
    <location>
        <begin position="668"/>
        <end position="702"/>
    </location>
</feature>